<dbReference type="RefSeq" id="YP_009722381.1">
    <property type="nucleotide sequence ID" value="NC_045397.1"/>
</dbReference>
<sequence>MMNNKKLKISSSSSMPVLKPFFITGFTDAEGCFHKGISKHNRFKQGYSVEAVFKIHLDQKDLAAGRSGPLRLALRADALLKMIQSYFGVGNIYKLAKGSIQYQVSSVKELGVILDHFDKYLLITKKRGDYLLFKQAFNLIQNKEHLTPEGLRKLVAIKASMNKGLSPAPLSFFGFPKKLLSWPKAMREGCSRGQLKAAFPDVEPVPRLLIHDQIIPDPYWLAGAHSFLLIFF</sequence>
<accession>A0A650AFG0</accession>
<proteinExistence type="predicted"/>
<reference evidence="2" key="1">
    <citation type="submission" date="2019-02" db="EMBL/GenBank/DDBJ databases">
        <title>The largest mitochondrial genome of Morchella importuna (272.2 kb) among fungi reservoir of numerous mitochondrial ORFs, repeatitive sequences and nuclear genome horizontal transfer.</title>
        <authorList>
            <person name="Liu W."/>
            <person name="Bian Y."/>
        </authorList>
    </citation>
    <scope>NUCLEOTIDE SEQUENCE</scope>
</reference>
<name>A0A650AFG0_9PEZI</name>
<dbReference type="InterPro" id="IPR051289">
    <property type="entry name" value="LAGLIDADG_Endonuclease"/>
</dbReference>
<evidence type="ECO:0000313" key="2">
    <source>
        <dbReference type="EMBL" id="QGN66783.1"/>
    </source>
</evidence>
<keyword evidence="2" id="KW-0496">Mitochondrion</keyword>
<protein>
    <recommendedName>
        <fullName evidence="1">Homing endonuclease LAGLIDADG domain-containing protein</fullName>
    </recommendedName>
</protein>
<dbReference type="GeneID" id="42906106"/>
<feature type="domain" description="Homing endonuclease LAGLIDADG" evidence="1">
    <location>
        <begin position="23"/>
        <end position="63"/>
    </location>
</feature>
<dbReference type="SUPFAM" id="SSF55608">
    <property type="entry name" value="Homing endonucleases"/>
    <property type="match status" value="1"/>
</dbReference>
<dbReference type="PANTHER" id="PTHR36181">
    <property type="entry name" value="INTRON-ENCODED ENDONUCLEASE AI3-RELATED"/>
    <property type="match status" value="1"/>
</dbReference>
<dbReference type="AlphaFoldDB" id="A0A650AFG0"/>
<feature type="domain" description="Homing endonuclease LAGLIDADG" evidence="1">
    <location>
        <begin position="76"/>
        <end position="136"/>
    </location>
</feature>
<geneLocation type="mitochondrion" evidence="2"/>
<evidence type="ECO:0000259" key="1">
    <source>
        <dbReference type="Pfam" id="PF00961"/>
    </source>
</evidence>
<dbReference type="Pfam" id="PF00961">
    <property type="entry name" value="LAGLIDADG_1"/>
    <property type="match status" value="2"/>
</dbReference>
<dbReference type="GO" id="GO:0005739">
    <property type="term" value="C:mitochondrion"/>
    <property type="evidence" value="ECO:0007669"/>
    <property type="project" value="UniProtKB-ARBA"/>
</dbReference>
<dbReference type="GO" id="GO:0004519">
    <property type="term" value="F:endonuclease activity"/>
    <property type="evidence" value="ECO:0007669"/>
    <property type="project" value="InterPro"/>
</dbReference>
<dbReference type="EMBL" id="MK527108">
    <property type="protein sequence ID" value="QGN66783.1"/>
    <property type="molecule type" value="Genomic_DNA"/>
</dbReference>
<dbReference type="PANTHER" id="PTHR36181:SF4">
    <property type="entry name" value="LAGLIDADG ENDONUCLEASE"/>
    <property type="match status" value="1"/>
</dbReference>
<dbReference type="Gene3D" id="3.10.28.10">
    <property type="entry name" value="Homing endonucleases"/>
    <property type="match status" value="1"/>
</dbReference>
<gene>
    <name evidence="2" type="primary">orf232</name>
</gene>
<dbReference type="InterPro" id="IPR004860">
    <property type="entry name" value="LAGLIDADG_dom"/>
</dbReference>
<organism evidence="2">
    <name type="scientific">Morchella importuna</name>
    <dbReference type="NCBI Taxonomy" id="1174673"/>
    <lineage>
        <taxon>Eukaryota</taxon>
        <taxon>Fungi</taxon>
        <taxon>Dikarya</taxon>
        <taxon>Ascomycota</taxon>
        <taxon>Pezizomycotina</taxon>
        <taxon>Pezizomycetes</taxon>
        <taxon>Pezizales</taxon>
        <taxon>Morchellaceae</taxon>
        <taxon>Morchella</taxon>
    </lineage>
</organism>
<dbReference type="InterPro" id="IPR027434">
    <property type="entry name" value="Homing_endonucl"/>
</dbReference>